<evidence type="ECO:0000259" key="12">
    <source>
        <dbReference type="PROSITE" id="PS50929"/>
    </source>
</evidence>
<organism evidence="13 14">
    <name type="scientific">Chrysodeixis includens</name>
    <name type="common">Soybean looper</name>
    <name type="synonym">Pseudoplusia includens</name>
    <dbReference type="NCBI Taxonomy" id="689277"/>
    <lineage>
        <taxon>Eukaryota</taxon>
        <taxon>Metazoa</taxon>
        <taxon>Ecdysozoa</taxon>
        <taxon>Arthropoda</taxon>
        <taxon>Hexapoda</taxon>
        <taxon>Insecta</taxon>
        <taxon>Pterygota</taxon>
        <taxon>Neoptera</taxon>
        <taxon>Endopterygota</taxon>
        <taxon>Lepidoptera</taxon>
        <taxon>Glossata</taxon>
        <taxon>Ditrysia</taxon>
        <taxon>Noctuoidea</taxon>
        <taxon>Noctuidae</taxon>
        <taxon>Plusiinae</taxon>
        <taxon>Chrysodeixis</taxon>
    </lineage>
</organism>
<feature type="transmembrane region" description="Helical" evidence="10">
    <location>
        <begin position="753"/>
        <end position="771"/>
    </location>
</feature>
<dbReference type="SUPFAM" id="SSF90123">
    <property type="entry name" value="ABC transporter transmembrane region"/>
    <property type="match status" value="2"/>
</dbReference>
<dbReference type="AlphaFoldDB" id="A0A9P0FQC8"/>
<evidence type="ECO:0000313" key="14">
    <source>
        <dbReference type="Proteomes" id="UP001154114"/>
    </source>
</evidence>
<dbReference type="GO" id="GO:0005524">
    <property type="term" value="F:ATP binding"/>
    <property type="evidence" value="ECO:0007669"/>
    <property type="project" value="UniProtKB-KW"/>
</dbReference>
<evidence type="ECO:0000256" key="3">
    <source>
        <dbReference type="ARBA" id="ARBA00022448"/>
    </source>
</evidence>
<evidence type="ECO:0000256" key="10">
    <source>
        <dbReference type="SAM" id="Phobius"/>
    </source>
</evidence>
<dbReference type="InterPro" id="IPR011527">
    <property type="entry name" value="ABC1_TM_dom"/>
</dbReference>
<name>A0A9P0FQC8_CHRIL</name>
<dbReference type="Pfam" id="PF00664">
    <property type="entry name" value="ABC_membrane"/>
    <property type="match status" value="2"/>
</dbReference>
<feature type="transmembrane region" description="Helical" evidence="10">
    <location>
        <begin position="7"/>
        <end position="28"/>
    </location>
</feature>
<dbReference type="SUPFAM" id="SSF52540">
    <property type="entry name" value="P-loop containing nucleoside triphosphate hydrolases"/>
    <property type="match status" value="2"/>
</dbReference>
<dbReference type="InterPro" id="IPR036640">
    <property type="entry name" value="ABC1_TM_sf"/>
</dbReference>
<evidence type="ECO:0000259" key="11">
    <source>
        <dbReference type="PROSITE" id="PS50893"/>
    </source>
</evidence>
<dbReference type="PROSITE" id="PS50893">
    <property type="entry name" value="ABC_TRANSPORTER_2"/>
    <property type="match status" value="2"/>
</dbReference>
<feature type="transmembrane region" description="Helical" evidence="10">
    <location>
        <begin position="155"/>
        <end position="174"/>
    </location>
</feature>
<dbReference type="InterPro" id="IPR003439">
    <property type="entry name" value="ABC_transporter-like_ATP-bd"/>
</dbReference>
<comment type="similarity">
    <text evidence="2">Belongs to the ABC transporter superfamily. ABCB family. Multidrug resistance exporter (TC 3.A.1.201) subfamily.</text>
</comment>
<evidence type="ECO:0000256" key="6">
    <source>
        <dbReference type="ARBA" id="ARBA00022840"/>
    </source>
</evidence>
<dbReference type="InterPro" id="IPR003593">
    <property type="entry name" value="AAA+_ATPase"/>
</dbReference>
<dbReference type="GO" id="GO:0005743">
    <property type="term" value="C:mitochondrial inner membrane"/>
    <property type="evidence" value="ECO:0007669"/>
    <property type="project" value="TreeGrafter"/>
</dbReference>
<evidence type="ECO:0000256" key="1">
    <source>
        <dbReference type="ARBA" id="ARBA00004141"/>
    </source>
</evidence>
<dbReference type="InterPro" id="IPR039421">
    <property type="entry name" value="Type_1_exporter"/>
</dbReference>
<keyword evidence="5" id="KW-0547">Nucleotide-binding</keyword>
<evidence type="ECO:0000313" key="13">
    <source>
        <dbReference type="EMBL" id="CAH0585608.1"/>
    </source>
</evidence>
<feature type="compositionally biased region" description="Basic and acidic residues" evidence="9">
    <location>
        <begin position="580"/>
        <end position="595"/>
    </location>
</feature>
<evidence type="ECO:0000256" key="7">
    <source>
        <dbReference type="ARBA" id="ARBA00022989"/>
    </source>
</evidence>
<feature type="transmembrane region" description="Helical" evidence="10">
    <location>
        <begin position="674"/>
        <end position="702"/>
    </location>
</feature>
<dbReference type="Pfam" id="PF00005">
    <property type="entry name" value="ABC_tran"/>
    <property type="match status" value="2"/>
</dbReference>
<evidence type="ECO:0000256" key="4">
    <source>
        <dbReference type="ARBA" id="ARBA00022692"/>
    </source>
</evidence>
<accession>A0A9P0FQC8</accession>
<feature type="domain" description="ABC transmembrane type-1" evidence="12">
    <location>
        <begin position="633"/>
        <end position="920"/>
    </location>
</feature>
<dbReference type="CDD" id="cd18578">
    <property type="entry name" value="ABC_6TM_Pgp_ABCB1_D2_like"/>
    <property type="match status" value="1"/>
</dbReference>
<keyword evidence="6" id="KW-0067">ATP-binding</keyword>
<dbReference type="PANTHER" id="PTHR43394">
    <property type="entry name" value="ATP-DEPENDENT PERMEASE MDL1, MITOCHONDRIAL"/>
    <property type="match status" value="1"/>
</dbReference>
<protein>
    <submittedName>
        <fullName evidence="13">Uncharacterized protein</fullName>
    </submittedName>
</protein>
<keyword evidence="7 10" id="KW-1133">Transmembrane helix</keyword>
<feature type="transmembrane region" description="Helical" evidence="10">
    <location>
        <begin position="57"/>
        <end position="79"/>
    </location>
</feature>
<reference evidence="13" key="1">
    <citation type="submission" date="2021-12" db="EMBL/GenBank/DDBJ databases">
        <authorList>
            <person name="King R."/>
        </authorList>
    </citation>
    <scope>NUCLEOTIDE SEQUENCE</scope>
</reference>
<dbReference type="SMART" id="SM00382">
    <property type="entry name" value="AAA"/>
    <property type="match status" value="2"/>
</dbReference>
<dbReference type="GO" id="GO:0016887">
    <property type="term" value="F:ATP hydrolysis activity"/>
    <property type="evidence" value="ECO:0007669"/>
    <property type="project" value="InterPro"/>
</dbReference>
<keyword evidence="14" id="KW-1185">Reference proteome</keyword>
<dbReference type="PROSITE" id="PS00211">
    <property type="entry name" value="ABC_TRANSPORTER_1"/>
    <property type="match status" value="2"/>
</dbReference>
<dbReference type="EMBL" id="LR824017">
    <property type="protein sequence ID" value="CAH0585608.1"/>
    <property type="molecule type" value="Genomic_DNA"/>
</dbReference>
<dbReference type="CDD" id="cd18577">
    <property type="entry name" value="ABC_6TM_Pgp_ABCB1_D1_like"/>
    <property type="match status" value="1"/>
</dbReference>
<keyword evidence="8 10" id="KW-0472">Membrane</keyword>
<sequence>MLISISLIASFIAGATLPFAITLVANVFQSMITYDKSVQAGKHDEAKFLRSMHNFGVNYSCVGALLFVCVYLSTALMNVTALNQVHKIRQEYLKAALNQDFAYFDRHQTGDFASKMTDDIIKLEEGIGDKVSAFVYSLTTAVGCIVMAMLKGWKLALLCLTTTPVTFLLVGLTGRIADRLYKREAEQTGQASAIAQEVLSSIRTVYSFNGQQKELERYKKPLAAAKKIYIQKEFFTGLSMGCLFFCIFGSYALSFYFGIFLVINDPDNYNADVMFSVFFGIMTALGNLGMVGSLVRSFGLARGAGAQIFNLMDTVPVINPLLERGFVPKIAEGTIELKNVVFQYPSRGNVPVLKGVSLSVKRGQSVALVGHSGCGKSTIIQLISRYYDVTSGSVCVDNIDVRELSVRWLRSQIGLVRQEPVLFNTTVRENIRYGREDATDQEIQAAAKQANAHQFIIKLPKGYDTLVGERGASLSGGQKQRIAIARALVREPRLLLLDEATSALDTASEAKVQMALDKASEGRTTVVVAHRLSTIRHVDLIYVMKDGEVVETGTHDELIANKAHYYDMVSVQEPQELAGSEDKASITGKESKLSETEDEEDMTSMGDEKQPEVPRVSFWRVLAMKAREWKWMAAGTFCSVIIGFAMPLFIVIFGDLFGSMSDPDPNKMMEKVKGVSIICLFIGIVMGTSNLIEAMSFGVAGAHLTERLRSQMFGHLLKQHIAYFDERANSTGALCAKLSAEAAYVQGATGQRIGICLQGFGSIGLALFLAMMFEYRVGLVALAFLPIIVFVVYQQSKSINQESFGNAKCLEESTKIAIEAVSNIRTVVCLGREAMFVREYERALLPALNVATRAAHCRGLVAGLSRSIFNFVNAAALTYGGHLIVSEGVAYEDILVTTQSLQMASGQAQNAFTFAPEFQKGINAASRIVALLNTKPLISDPATPIITPFISKGEASLKDVEFRYPSRPGVRVLRGLDLQVDQGKTVALVGRSGCGKSTVIQLLQRYYDPDAGEVCLDGLPLPLLRVAEARAGFGLVSQEPVLFDYSIAENIAYGDNDRSPTHQEVVDAAKQANIHSFIVSLPQGYDTNIGSKGVQLSGGQKQRVAIARALIRQPKILLLDEATSALDTESEKVSVK</sequence>
<feature type="domain" description="ABC transmembrane type-1" evidence="12">
    <location>
        <begin position="1"/>
        <end position="300"/>
    </location>
</feature>
<feature type="transmembrane region" description="Helical" evidence="10">
    <location>
        <begin position="234"/>
        <end position="263"/>
    </location>
</feature>
<keyword evidence="3" id="KW-0813">Transport</keyword>
<dbReference type="PANTHER" id="PTHR43394:SF27">
    <property type="entry name" value="ATP-DEPENDENT TRANSLOCASE ABCB1-LIKE"/>
    <property type="match status" value="1"/>
</dbReference>
<feature type="region of interest" description="Disordered" evidence="9">
    <location>
        <begin position="575"/>
        <end position="610"/>
    </location>
</feature>
<dbReference type="OrthoDB" id="6500128at2759"/>
<evidence type="ECO:0000256" key="8">
    <source>
        <dbReference type="ARBA" id="ARBA00023136"/>
    </source>
</evidence>
<feature type="transmembrane region" description="Helical" evidence="10">
    <location>
        <begin position="275"/>
        <end position="295"/>
    </location>
</feature>
<evidence type="ECO:0000256" key="2">
    <source>
        <dbReference type="ARBA" id="ARBA00007577"/>
    </source>
</evidence>
<dbReference type="GO" id="GO:0015421">
    <property type="term" value="F:ABC-type oligopeptide transporter activity"/>
    <property type="evidence" value="ECO:0007669"/>
    <property type="project" value="TreeGrafter"/>
</dbReference>
<dbReference type="Gene3D" id="3.40.50.300">
    <property type="entry name" value="P-loop containing nucleotide triphosphate hydrolases"/>
    <property type="match status" value="2"/>
</dbReference>
<dbReference type="FunFam" id="3.40.50.300:FF:000604">
    <property type="entry name" value="ABC transporter B family member 28"/>
    <property type="match status" value="1"/>
</dbReference>
<dbReference type="Gene3D" id="1.20.1560.10">
    <property type="entry name" value="ABC transporter type 1, transmembrane domain"/>
    <property type="match status" value="1"/>
</dbReference>
<feature type="domain" description="ABC transporter" evidence="11">
    <location>
        <begin position="335"/>
        <end position="571"/>
    </location>
</feature>
<keyword evidence="4 10" id="KW-0812">Transmembrane</keyword>
<evidence type="ECO:0000256" key="9">
    <source>
        <dbReference type="SAM" id="MobiDB-lite"/>
    </source>
</evidence>
<dbReference type="FunFam" id="3.40.50.300:FF:000205">
    <property type="entry name" value="ABC transporter B family member 4"/>
    <property type="match status" value="1"/>
</dbReference>
<feature type="domain" description="ABC transporter" evidence="11">
    <location>
        <begin position="955"/>
        <end position="1135"/>
    </location>
</feature>
<feature type="transmembrane region" description="Helical" evidence="10">
    <location>
        <begin position="131"/>
        <end position="149"/>
    </location>
</feature>
<gene>
    <name evidence="13" type="ORF">CINC_LOCUS2924</name>
</gene>
<dbReference type="InterPro" id="IPR027417">
    <property type="entry name" value="P-loop_NTPase"/>
</dbReference>
<dbReference type="PROSITE" id="PS50929">
    <property type="entry name" value="ABC_TM1F"/>
    <property type="match status" value="2"/>
</dbReference>
<dbReference type="CDD" id="cd03249">
    <property type="entry name" value="ABC_MTABC3_MDL1_MDL2"/>
    <property type="match status" value="1"/>
</dbReference>
<comment type="subcellular location">
    <subcellularLocation>
        <location evidence="1">Membrane</location>
        <topology evidence="1">Multi-pass membrane protein</topology>
    </subcellularLocation>
</comment>
<dbReference type="GO" id="GO:0090374">
    <property type="term" value="P:oligopeptide export from mitochondrion"/>
    <property type="evidence" value="ECO:0007669"/>
    <property type="project" value="TreeGrafter"/>
</dbReference>
<dbReference type="InterPro" id="IPR017871">
    <property type="entry name" value="ABC_transporter-like_CS"/>
</dbReference>
<dbReference type="Proteomes" id="UP001154114">
    <property type="component" value="Chromosome 14"/>
</dbReference>
<proteinExistence type="inferred from homology"/>
<evidence type="ECO:0000256" key="5">
    <source>
        <dbReference type="ARBA" id="ARBA00022741"/>
    </source>
</evidence>
<feature type="transmembrane region" description="Helical" evidence="10">
    <location>
        <begin position="631"/>
        <end position="654"/>
    </location>
</feature>